<feature type="signal peptide" evidence="1">
    <location>
        <begin position="1"/>
        <end position="17"/>
    </location>
</feature>
<organism evidence="2 3">
    <name type="scientific">Perkinsus olseni</name>
    <name type="common">Perkinsus atlanticus</name>
    <dbReference type="NCBI Taxonomy" id="32597"/>
    <lineage>
        <taxon>Eukaryota</taxon>
        <taxon>Sar</taxon>
        <taxon>Alveolata</taxon>
        <taxon>Perkinsozoa</taxon>
        <taxon>Perkinsea</taxon>
        <taxon>Perkinsida</taxon>
        <taxon>Perkinsidae</taxon>
        <taxon>Perkinsus</taxon>
    </lineage>
</organism>
<sequence>MARLIVIFAAIVGVCYGSDDDLSNDDTLKFAGLLGDPDVRQFIDGVFAAADVPDDVTDSAQVGAAEGRSLRDVAANASANASANATANASAYSYEYVLCDKCIDINSMAIGNYLVQTIQYACFWGPLASPSAEIFCGCLNKGIISLDQQLNGYIFTQGRGRQLAIGMCIGTKQCSQKDAFNSYFNPIIPNKLVNFKKYRDCPGPPYLSFDACLSDMLPRLLSFAADELHKACHEYYYYDYDLQNFCDYYHVDEHFAYGMVLAYVDVHQYAEGYCLRDYLSSS</sequence>
<dbReference type="Proteomes" id="UP000572268">
    <property type="component" value="Unassembled WGS sequence"/>
</dbReference>
<evidence type="ECO:0000313" key="2">
    <source>
        <dbReference type="EMBL" id="KAF4675834.1"/>
    </source>
</evidence>
<keyword evidence="1" id="KW-0732">Signal</keyword>
<dbReference type="AlphaFoldDB" id="A0A7J6MWM6"/>
<evidence type="ECO:0000256" key="1">
    <source>
        <dbReference type="SAM" id="SignalP"/>
    </source>
</evidence>
<accession>A0A7J6MWM6</accession>
<proteinExistence type="predicted"/>
<feature type="chain" id="PRO_5029546264" evidence="1">
    <location>
        <begin position="18"/>
        <end position="282"/>
    </location>
</feature>
<evidence type="ECO:0000313" key="3">
    <source>
        <dbReference type="Proteomes" id="UP000572268"/>
    </source>
</evidence>
<protein>
    <submittedName>
        <fullName evidence="2">Uncharacterized protein</fullName>
    </submittedName>
</protein>
<name>A0A7J6MWM6_PEROL</name>
<gene>
    <name evidence="2" type="ORF">FOL46_009625</name>
</gene>
<comment type="caution">
    <text evidence="2">The sequence shown here is derived from an EMBL/GenBank/DDBJ whole genome shotgun (WGS) entry which is preliminary data.</text>
</comment>
<dbReference type="EMBL" id="JABANN010000009">
    <property type="protein sequence ID" value="KAF4675834.1"/>
    <property type="molecule type" value="Genomic_DNA"/>
</dbReference>
<reference evidence="2 3" key="1">
    <citation type="submission" date="2020-04" db="EMBL/GenBank/DDBJ databases">
        <title>Perkinsus olseni comparative genomics.</title>
        <authorList>
            <person name="Bogema D.R."/>
        </authorList>
    </citation>
    <scope>NUCLEOTIDE SEQUENCE [LARGE SCALE GENOMIC DNA]</scope>
    <source>
        <strain evidence="2">ATCC PRA-31</strain>
    </source>
</reference>